<evidence type="ECO:0000313" key="12">
    <source>
        <dbReference type="Proteomes" id="UP000297014"/>
    </source>
</evidence>
<feature type="transmembrane region" description="Helical" evidence="7">
    <location>
        <begin position="22"/>
        <end position="45"/>
    </location>
</feature>
<dbReference type="Proteomes" id="UP000297014">
    <property type="component" value="Unassembled WGS sequence"/>
</dbReference>
<keyword evidence="5 7" id="KW-0472">Membrane</keyword>
<evidence type="ECO:0000313" key="11">
    <source>
        <dbReference type="Proteomes" id="UP000002754"/>
    </source>
</evidence>
<evidence type="ECO:0000256" key="1">
    <source>
        <dbReference type="ARBA" id="ARBA00004370"/>
    </source>
</evidence>
<evidence type="ECO:0000259" key="8">
    <source>
        <dbReference type="SMART" id="SM00244"/>
    </source>
</evidence>
<evidence type="ECO:0000256" key="5">
    <source>
        <dbReference type="ARBA" id="ARBA00023136"/>
    </source>
</evidence>
<dbReference type="AlphaFoldDB" id="A0A094WLX4"/>
<comment type="function">
    <text evidence="6">HflC and HflK could regulate a protease.</text>
</comment>
<reference evidence="9 11" key="1">
    <citation type="journal article" date="2014" name="Genome Announc.">
        <title>Draft Genome Sequence of Bacillus alcalophilus AV1934, a Classic Alkaliphile Isolated from Human Feces in 1934.</title>
        <authorList>
            <person name="Attie O."/>
            <person name="Jayaprakash A."/>
            <person name="Shah H."/>
            <person name="Paulsen I.T."/>
            <person name="Morino M."/>
            <person name="Takahashi Y."/>
            <person name="Narumi I."/>
            <person name="Sachidanandam R."/>
            <person name="Satoh K."/>
            <person name="Ito M."/>
            <person name="Krulwich T.A."/>
        </authorList>
    </citation>
    <scope>NUCLEOTIDE SEQUENCE [LARGE SCALE GENOMIC DNA]</scope>
    <source>
        <strain evidence="9 11">AV1934</strain>
    </source>
</reference>
<dbReference type="OrthoDB" id="9809197at2"/>
<dbReference type="EMBL" id="ALPT02000020">
    <property type="protein sequence ID" value="KGA97846.1"/>
    <property type="molecule type" value="Genomic_DNA"/>
</dbReference>
<dbReference type="RefSeq" id="WP_003321690.1">
    <property type="nucleotide sequence ID" value="NZ_ALPT02000020.1"/>
</dbReference>
<comment type="similarity">
    <text evidence="2 6">Belongs to the band 7/mec-2 family. HflC subfamily.</text>
</comment>
<evidence type="ECO:0000256" key="7">
    <source>
        <dbReference type="SAM" id="Phobius"/>
    </source>
</evidence>
<evidence type="ECO:0000256" key="2">
    <source>
        <dbReference type="ARBA" id="ARBA00007862"/>
    </source>
</evidence>
<dbReference type="SUPFAM" id="SSF117892">
    <property type="entry name" value="Band 7/SPFH domain"/>
    <property type="match status" value="1"/>
</dbReference>
<gene>
    <name evidence="10" type="ORF">AJ85_07010</name>
    <name evidence="9" type="ORF">BALCAV_0207960</name>
</gene>
<dbReference type="PIRSF" id="PIRSF005651">
    <property type="entry name" value="HflC"/>
    <property type="match status" value="1"/>
</dbReference>
<sequence length="313" mass="35204">MSDDLNIVDINERRTPENYKKYVKLGATAVILIALVAVVLSNLFIVEQGEFKVVRQFGEVVKIEDEPGLSYKIPFIQTVTTLPKYQMVYDIPTAEINTSDKKRMLADYYAVWRIENPQQMIANARTIENAEAIMGEIIFSAIRAELGQLNFDSIINSGSEGAARGDIGELVRDRVNNSLDNGNYGISLTDIRMKRADLPEENEEAVYRRMISERQTTAQDYLSEGDAEANRIRANTDREVQELIATATADANIIISEGEAEAAQIYNEAFGQDVEFYQLYRTLESYKKTIGDETVIVLPADSPYTRLLMGLTE</sequence>
<dbReference type="CDD" id="cd03405">
    <property type="entry name" value="SPFH_HflC"/>
    <property type="match status" value="1"/>
</dbReference>
<comment type="caution">
    <text evidence="9">The sequence shown here is derived from an EMBL/GenBank/DDBJ whole genome shotgun (WGS) entry which is preliminary data.</text>
</comment>
<dbReference type="InterPro" id="IPR001107">
    <property type="entry name" value="Band_7"/>
</dbReference>
<dbReference type="EMBL" id="JALP01000091">
    <property type="protein sequence ID" value="THG91096.1"/>
    <property type="molecule type" value="Genomic_DNA"/>
</dbReference>
<evidence type="ECO:0000256" key="3">
    <source>
        <dbReference type="ARBA" id="ARBA00022692"/>
    </source>
</evidence>
<dbReference type="InterPro" id="IPR036013">
    <property type="entry name" value="Band_7/SPFH_dom_sf"/>
</dbReference>
<dbReference type="eggNOG" id="COG0330">
    <property type="taxonomic scope" value="Bacteria"/>
</dbReference>
<dbReference type="Proteomes" id="UP000002754">
    <property type="component" value="Unassembled WGS sequence"/>
</dbReference>
<evidence type="ECO:0000256" key="6">
    <source>
        <dbReference type="PIRNR" id="PIRNR005651"/>
    </source>
</evidence>
<dbReference type="SMART" id="SM00244">
    <property type="entry name" value="PHB"/>
    <property type="match status" value="1"/>
</dbReference>
<evidence type="ECO:0000313" key="9">
    <source>
        <dbReference type="EMBL" id="KGA97846.1"/>
    </source>
</evidence>
<dbReference type="Gene3D" id="3.30.479.30">
    <property type="entry name" value="Band 7 domain"/>
    <property type="match status" value="1"/>
</dbReference>
<feature type="domain" description="Band 7" evidence="8">
    <location>
        <begin position="41"/>
        <end position="210"/>
    </location>
</feature>
<dbReference type="InterPro" id="IPR010200">
    <property type="entry name" value="HflC"/>
</dbReference>
<proteinExistence type="inferred from homology"/>
<dbReference type="Pfam" id="PF01145">
    <property type="entry name" value="Band_7"/>
    <property type="match status" value="1"/>
</dbReference>
<protein>
    <recommendedName>
        <fullName evidence="6">Protein HflC</fullName>
    </recommendedName>
</protein>
<accession>A0A094WLX4</accession>
<evidence type="ECO:0000256" key="4">
    <source>
        <dbReference type="ARBA" id="ARBA00022989"/>
    </source>
</evidence>
<dbReference type="STRING" id="1218173.BALCAV_0207960"/>
<evidence type="ECO:0000313" key="10">
    <source>
        <dbReference type="EMBL" id="THG91096.1"/>
    </source>
</evidence>
<reference evidence="10 12" key="2">
    <citation type="submission" date="2014-01" db="EMBL/GenBank/DDBJ databases">
        <title>Draft genome sequencing of Bacillus alcalophilus CGMCC 1.3604.</title>
        <authorList>
            <person name="Yang J."/>
            <person name="Diao L."/>
            <person name="Yang S."/>
        </authorList>
    </citation>
    <scope>NUCLEOTIDE SEQUENCE [LARGE SCALE GENOMIC DNA]</scope>
    <source>
        <strain evidence="10 12">CGMCC 1.3604</strain>
    </source>
</reference>
<keyword evidence="4 7" id="KW-1133">Transmembrane helix</keyword>
<dbReference type="GO" id="GO:0016020">
    <property type="term" value="C:membrane"/>
    <property type="evidence" value="ECO:0007669"/>
    <property type="project" value="UniProtKB-SubCell"/>
</dbReference>
<dbReference type="PANTHER" id="PTHR42911:SF1">
    <property type="entry name" value="MODULATOR OF FTSH PROTEASE HFLC"/>
    <property type="match status" value="1"/>
</dbReference>
<name>A0A094WLX4_ALKAL</name>
<keyword evidence="11" id="KW-1185">Reference proteome</keyword>
<keyword evidence="3 7" id="KW-0812">Transmembrane</keyword>
<organism evidence="9 11">
    <name type="scientific">Alkalihalobacillus alcalophilus ATCC 27647 = CGMCC 1.3604</name>
    <dbReference type="NCBI Taxonomy" id="1218173"/>
    <lineage>
        <taxon>Bacteria</taxon>
        <taxon>Bacillati</taxon>
        <taxon>Bacillota</taxon>
        <taxon>Bacilli</taxon>
        <taxon>Bacillales</taxon>
        <taxon>Bacillaceae</taxon>
        <taxon>Alkalihalobacillus</taxon>
    </lineage>
</organism>
<dbReference type="PANTHER" id="PTHR42911">
    <property type="entry name" value="MODULATOR OF FTSH PROTEASE HFLC"/>
    <property type="match status" value="1"/>
</dbReference>
<comment type="subcellular location">
    <subcellularLocation>
        <location evidence="1">Membrane</location>
    </subcellularLocation>
</comment>